<sequence>MNKAKAPTFFGQVLVGPSKLRNFLTESNEIEGITRPVTDDEYCAAQVFLDLETLTVEDVCKLVDVFQPGAKLRDKLGMDVRVGKYYPPMGAPEMKGHLEHVLYMGLESRLGYGQYKTHLEFELLHPFTDGNGRSGRMIWLWQMNQRGQLDYALRLGFLHAWYYQSLSEGR</sequence>
<dbReference type="PROSITE" id="PS51459">
    <property type="entry name" value="FIDO"/>
    <property type="match status" value="1"/>
</dbReference>
<dbReference type="EMBL" id="LAZR01005640">
    <property type="protein sequence ID" value="KKM98286.1"/>
    <property type="molecule type" value="Genomic_DNA"/>
</dbReference>
<dbReference type="Pfam" id="PF02661">
    <property type="entry name" value="Fic"/>
    <property type="match status" value="1"/>
</dbReference>
<dbReference type="AlphaFoldDB" id="A0A0F9MG71"/>
<dbReference type="Gene3D" id="1.10.3290.10">
    <property type="entry name" value="Fido-like domain"/>
    <property type="match status" value="1"/>
</dbReference>
<reference evidence="2" key="1">
    <citation type="journal article" date="2015" name="Nature">
        <title>Complex archaea that bridge the gap between prokaryotes and eukaryotes.</title>
        <authorList>
            <person name="Spang A."/>
            <person name="Saw J.H."/>
            <person name="Jorgensen S.L."/>
            <person name="Zaremba-Niedzwiedzka K."/>
            <person name="Martijn J."/>
            <person name="Lind A.E."/>
            <person name="van Eijk R."/>
            <person name="Schleper C."/>
            <person name="Guy L."/>
            <person name="Ettema T.J."/>
        </authorList>
    </citation>
    <scope>NUCLEOTIDE SEQUENCE</scope>
</reference>
<gene>
    <name evidence="2" type="ORF">LCGC14_1159420</name>
</gene>
<evidence type="ECO:0000313" key="2">
    <source>
        <dbReference type="EMBL" id="KKM98286.1"/>
    </source>
</evidence>
<comment type="caution">
    <text evidence="2">The sequence shown here is derived from an EMBL/GenBank/DDBJ whole genome shotgun (WGS) entry which is preliminary data.</text>
</comment>
<feature type="domain" description="Fido" evidence="1">
    <location>
        <begin position="54"/>
        <end position="170"/>
    </location>
</feature>
<protein>
    <recommendedName>
        <fullName evidence="1">Fido domain-containing protein</fullName>
    </recommendedName>
</protein>
<evidence type="ECO:0000259" key="1">
    <source>
        <dbReference type="PROSITE" id="PS51459"/>
    </source>
</evidence>
<proteinExistence type="predicted"/>
<name>A0A0F9MG71_9ZZZZ</name>
<dbReference type="SUPFAM" id="SSF140931">
    <property type="entry name" value="Fic-like"/>
    <property type="match status" value="1"/>
</dbReference>
<dbReference type="InterPro" id="IPR003812">
    <property type="entry name" value="Fido"/>
</dbReference>
<organism evidence="2">
    <name type="scientific">marine sediment metagenome</name>
    <dbReference type="NCBI Taxonomy" id="412755"/>
    <lineage>
        <taxon>unclassified sequences</taxon>
        <taxon>metagenomes</taxon>
        <taxon>ecological metagenomes</taxon>
    </lineage>
</organism>
<accession>A0A0F9MG71</accession>
<dbReference type="InterPro" id="IPR036597">
    <property type="entry name" value="Fido-like_dom_sf"/>
</dbReference>